<protein>
    <recommendedName>
        <fullName evidence="3">F-box domain-containing protein</fullName>
    </recommendedName>
</protein>
<keyword evidence="2" id="KW-1185">Reference proteome</keyword>
<evidence type="ECO:0008006" key="3">
    <source>
        <dbReference type="Google" id="ProtNLM"/>
    </source>
</evidence>
<name>A0A1Y2IAE3_TRAC3</name>
<accession>A0A1Y2IAE3</accession>
<dbReference type="OrthoDB" id="2747189at2759"/>
<dbReference type="AlphaFoldDB" id="A0A1Y2IAE3"/>
<organism evidence="1 2">
    <name type="scientific">Trametes coccinea (strain BRFM310)</name>
    <name type="common">Pycnoporus coccineus</name>
    <dbReference type="NCBI Taxonomy" id="1353009"/>
    <lineage>
        <taxon>Eukaryota</taxon>
        <taxon>Fungi</taxon>
        <taxon>Dikarya</taxon>
        <taxon>Basidiomycota</taxon>
        <taxon>Agaricomycotina</taxon>
        <taxon>Agaricomycetes</taxon>
        <taxon>Polyporales</taxon>
        <taxon>Polyporaceae</taxon>
        <taxon>Trametes</taxon>
    </lineage>
</organism>
<sequence length="381" mass="42833">MSWFASLATVCKTLLPYVETVLYRGALLETCPTAITYLRSVIKPQRPHRAVAVCSLALNVRNGISVVQPFKHAFSKLVNLYELSLVTDTVDLFEVLLVTPPHIRILEVGGSNYPTCFHDILTTHSRINKLSIEFVCEVRSAKSGPGKTQRTPFLSDGALFPNIKSLSLSASTFPPKLIQYSYPITSLELSRPYHEDTTYALKLFKQTLVSFTVLKLITSECPSRCFWPTWMLHGARLPKLRILQVQNQWGMDLQLDEGEFDYPDVEAMEVPGLGKSCPKLETIIWAVEQGVPEALYEDWSEGDAPIQNYVRTLVDTLPSFVRLVVYDPEEATTTPDGMFYGDIWTQENMDSDEPDNDVVDTPLWKQEACAAATEVSTKKAR</sequence>
<dbReference type="Proteomes" id="UP000193067">
    <property type="component" value="Unassembled WGS sequence"/>
</dbReference>
<evidence type="ECO:0000313" key="1">
    <source>
        <dbReference type="EMBL" id="OSC98105.1"/>
    </source>
</evidence>
<evidence type="ECO:0000313" key="2">
    <source>
        <dbReference type="Proteomes" id="UP000193067"/>
    </source>
</evidence>
<reference evidence="1 2" key="1">
    <citation type="journal article" date="2015" name="Biotechnol. Biofuels">
        <title>Enhanced degradation of softwood versus hardwood by the white-rot fungus Pycnoporus coccineus.</title>
        <authorList>
            <person name="Couturier M."/>
            <person name="Navarro D."/>
            <person name="Chevret D."/>
            <person name="Henrissat B."/>
            <person name="Piumi F."/>
            <person name="Ruiz-Duenas F.J."/>
            <person name="Martinez A.T."/>
            <person name="Grigoriev I.V."/>
            <person name="Riley R."/>
            <person name="Lipzen A."/>
            <person name="Berrin J.G."/>
            <person name="Master E.R."/>
            <person name="Rosso M.N."/>
        </authorList>
    </citation>
    <scope>NUCLEOTIDE SEQUENCE [LARGE SCALE GENOMIC DNA]</scope>
    <source>
        <strain evidence="1 2">BRFM310</strain>
    </source>
</reference>
<proteinExistence type="predicted"/>
<dbReference type="EMBL" id="KZ084142">
    <property type="protein sequence ID" value="OSC98105.1"/>
    <property type="molecule type" value="Genomic_DNA"/>
</dbReference>
<gene>
    <name evidence="1" type="ORF">PYCCODRAFT_1439599</name>
</gene>